<evidence type="ECO:0000256" key="1">
    <source>
        <dbReference type="SAM" id="Phobius"/>
    </source>
</evidence>
<dbReference type="OrthoDB" id="631625at2759"/>
<organism evidence="2 3">
    <name type="scientific">Miscanthus lutarioriparius</name>
    <dbReference type="NCBI Taxonomy" id="422564"/>
    <lineage>
        <taxon>Eukaryota</taxon>
        <taxon>Viridiplantae</taxon>
        <taxon>Streptophyta</taxon>
        <taxon>Embryophyta</taxon>
        <taxon>Tracheophyta</taxon>
        <taxon>Spermatophyta</taxon>
        <taxon>Magnoliopsida</taxon>
        <taxon>Liliopsida</taxon>
        <taxon>Poales</taxon>
        <taxon>Poaceae</taxon>
        <taxon>PACMAD clade</taxon>
        <taxon>Panicoideae</taxon>
        <taxon>Andropogonodae</taxon>
        <taxon>Andropogoneae</taxon>
        <taxon>Saccharinae</taxon>
        <taxon>Miscanthus</taxon>
    </lineage>
</organism>
<protein>
    <submittedName>
        <fullName evidence="2">Uncharacterized protein</fullName>
    </submittedName>
</protein>
<dbReference type="EMBL" id="CAJGYO010000009">
    <property type="protein sequence ID" value="CAD6252827.1"/>
    <property type="molecule type" value="Genomic_DNA"/>
</dbReference>
<reference evidence="2" key="1">
    <citation type="submission" date="2020-10" db="EMBL/GenBank/DDBJ databases">
        <authorList>
            <person name="Han B."/>
            <person name="Lu T."/>
            <person name="Zhao Q."/>
            <person name="Huang X."/>
            <person name="Zhao Y."/>
        </authorList>
    </citation>
    <scope>NUCLEOTIDE SEQUENCE</scope>
</reference>
<dbReference type="Proteomes" id="UP000604825">
    <property type="component" value="Unassembled WGS sequence"/>
</dbReference>
<evidence type="ECO:0000313" key="2">
    <source>
        <dbReference type="EMBL" id="CAD6252827.1"/>
    </source>
</evidence>
<proteinExistence type="predicted"/>
<keyword evidence="1" id="KW-0812">Transmembrane</keyword>
<keyword evidence="1" id="KW-0472">Membrane</keyword>
<sequence length="145" mass="16135">MAAFWDIVGKAANLLQLLGMDAVTLIAIAASLLRFHEMNKECRKLEERVRMLRLLLNSPGGYWVMQHLELGHLLTTALKEAHELVESYSGSTLFARLWGGRGRGMATPTRLRDLRSSIDSYCGLIVSVNAFILVVEADPPSLVIR</sequence>
<dbReference type="AlphaFoldDB" id="A0A811Q1N2"/>
<feature type="transmembrane region" description="Helical" evidence="1">
    <location>
        <begin position="14"/>
        <end position="35"/>
    </location>
</feature>
<comment type="caution">
    <text evidence="2">The sequence shown here is derived from an EMBL/GenBank/DDBJ whole genome shotgun (WGS) entry which is preliminary data.</text>
</comment>
<evidence type="ECO:0000313" key="3">
    <source>
        <dbReference type="Proteomes" id="UP000604825"/>
    </source>
</evidence>
<gene>
    <name evidence="2" type="ORF">NCGR_LOCUS36474</name>
</gene>
<accession>A0A811Q1N2</accession>
<keyword evidence="3" id="KW-1185">Reference proteome</keyword>
<keyword evidence="1" id="KW-1133">Transmembrane helix</keyword>
<name>A0A811Q1N2_9POAL</name>